<dbReference type="Pfam" id="PF02492">
    <property type="entry name" value="cobW"/>
    <property type="match status" value="1"/>
</dbReference>
<proteinExistence type="inferred from homology"/>
<evidence type="ECO:0000256" key="5">
    <source>
        <dbReference type="ARBA" id="ARBA00049117"/>
    </source>
</evidence>
<keyword evidence="2" id="KW-0378">Hydrolase</keyword>
<dbReference type="SMART" id="SM00833">
    <property type="entry name" value="CobW_C"/>
    <property type="match status" value="1"/>
</dbReference>
<dbReference type="SUPFAM" id="SSF52540">
    <property type="entry name" value="P-loop containing nucleoside triphosphate hydrolases"/>
    <property type="match status" value="1"/>
</dbReference>
<keyword evidence="1" id="KW-0547">Nucleotide-binding</keyword>
<dbReference type="Gene3D" id="3.30.1220.10">
    <property type="entry name" value="CobW-like, C-terminal domain"/>
    <property type="match status" value="1"/>
</dbReference>
<organism evidence="7 8">
    <name type="scientific">Jeotgalibacillus soli</name>
    <dbReference type="NCBI Taxonomy" id="889306"/>
    <lineage>
        <taxon>Bacteria</taxon>
        <taxon>Bacillati</taxon>
        <taxon>Bacillota</taxon>
        <taxon>Bacilli</taxon>
        <taxon>Bacillales</taxon>
        <taxon>Caryophanaceae</taxon>
        <taxon>Jeotgalibacillus</taxon>
    </lineage>
</organism>
<dbReference type="InterPro" id="IPR051316">
    <property type="entry name" value="Zinc-reg_GTPase_activator"/>
</dbReference>
<dbReference type="InterPro" id="IPR003495">
    <property type="entry name" value="CobW/HypB/UreG_nucleotide-bd"/>
</dbReference>
<reference evidence="7 8" key="1">
    <citation type="submission" date="2015-01" db="EMBL/GenBank/DDBJ databases">
        <title>Genome sequencing of Jeotgalibacillus soli.</title>
        <authorList>
            <person name="Goh K.M."/>
            <person name="Chan K.-G."/>
            <person name="Yaakop A.S."/>
            <person name="Ee R."/>
            <person name="Gan H.M."/>
            <person name="Chan C.S."/>
        </authorList>
    </citation>
    <scope>NUCLEOTIDE SEQUENCE [LARGE SCALE GENOMIC DNA]</scope>
    <source>
        <strain evidence="7 8">P9</strain>
    </source>
</reference>
<dbReference type="GO" id="GO:0016787">
    <property type="term" value="F:hydrolase activity"/>
    <property type="evidence" value="ECO:0007669"/>
    <property type="project" value="UniProtKB-KW"/>
</dbReference>
<sequence>MKQSNKIEVYILSGFLGSGKTSLLKHMVKIQKEFGKTPAVLMNELGQVSIDSNEVDKDTPLAELLDGCICCTIQDKLESQLQGLLINEKFDVLLVETTGAAHPIEVVDAIMSPLFADRFEFKGIITVVDAHQWMTRKELSPQVLQLLREQIRYAGLILLNKVNLLSEMQLATASSELQGINSTSQIIMTNHSSISANALTQISKVEKAEDYSRLNVIKHLRIQAIVHTFNKAIDQGLFEDWIRTLPETVYRMKGYIPFSHSNYPVLFQYSFGMPFYLPEDMKLPTNLVVIGEGLDKNAIIKDLRKLEECKKGEII</sequence>
<dbReference type="PATRIC" id="fig|889306.3.peg.3095"/>
<dbReference type="GO" id="GO:0000166">
    <property type="term" value="F:nucleotide binding"/>
    <property type="evidence" value="ECO:0007669"/>
    <property type="project" value="UniProtKB-KW"/>
</dbReference>
<dbReference type="RefSeq" id="WP_041090035.1">
    <property type="nucleotide sequence ID" value="NZ_JXRP01000019.1"/>
</dbReference>
<dbReference type="InterPro" id="IPR036627">
    <property type="entry name" value="CobW-likC_sf"/>
</dbReference>
<dbReference type="Proteomes" id="UP000031938">
    <property type="component" value="Unassembled WGS sequence"/>
</dbReference>
<accession>A0A0C2VJE8</accession>
<keyword evidence="8" id="KW-1185">Reference proteome</keyword>
<evidence type="ECO:0000313" key="7">
    <source>
        <dbReference type="EMBL" id="KIL44118.1"/>
    </source>
</evidence>
<comment type="catalytic activity">
    <reaction evidence="5">
        <text>GTP + H2O = GDP + phosphate + H(+)</text>
        <dbReference type="Rhea" id="RHEA:19669"/>
        <dbReference type="ChEBI" id="CHEBI:15377"/>
        <dbReference type="ChEBI" id="CHEBI:15378"/>
        <dbReference type="ChEBI" id="CHEBI:37565"/>
        <dbReference type="ChEBI" id="CHEBI:43474"/>
        <dbReference type="ChEBI" id="CHEBI:58189"/>
    </reaction>
    <physiologicalReaction direction="left-to-right" evidence="5">
        <dbReference type="Rhea" id="RHEA:19670"/>
    </physiologicalReaction>
</comment>
<dbReference type="STRING" id="889306.KP78_30820"/>
<protein>
    <submittedName>
        <fullName evidence="7">Cobalamin biosynthesis protein</fullName>
    </submittedName>
</protein>
<feature type="domain" description="CobW C-terminal" evidence="6">
    <location>
        <begin position="222"/>
        <end position="307"/>
    </location>
</feature>
<evidence type="ECO:0000313" key="8">
    <source>
        <dbReference type="Proteomes" id="UP000031938"/>
    </source>
</evidence>
<name>A0A0C2VJE8_9BACL</name>
<evidence type="ECO:0000256" key="4">
    <source>
        <dbReference type="ARBA" id="ARBA00034320"/>
    </source>
</evidence>
<evidence type="ECO:0000259" key="6">
    <source>
        <dbReference type="SMART" id="SM00833"/>
    </source>
</evidence>
<dbReference type="SUPFAM" id="SSF90002">
    <property type="entry name" value="Hypothetical protein YjiA, C-terminal domain"/>
    <property type="match status" value="1"/>
</dbReference>
<evidence type="ECO:0000256" key="3">
    <source>
        <dbReference type="ARBA" id="ARBA00023186"/>
    </source>
</evidence>
<dbReference type="CDD" id="cd03112">
    <property type="entry name" value="CobW-like"/>
    <property type="match status" value="1"/>
</dbReference>
<dbReference type="GO" id="GO:0005737">
    <property type="term" value="C:cytoplasm"/>
    <property type="evidence" value="ECO:0007669"/>
    <property type="project" value="TreeGrafter"/>
</dbReference>
<comment type="caution">
    <text evidence="7">The sequence shown here is derived from an EMBL/GenBank/DDBJ whole genome shotgun (WGS) entry which is preliminary data.</text>
</comment>
<dbReference type="PANTHER" id="PTHR13748:SF62">
    <property type="entry name" value="COBW DOMAIN-CONTAINING PROTEIN"/>
    <property type="match status" value="1"/>
</dbReference>
<dbReference type="Gene3D" id="3.40.50.300">
    <property type="entry name" value="P-loop containing nucleotide triphosphate hydrolases"/>
    <property type="match status" value="1"/>
</dbReference>
<dbReference type="InterPro" id="IPR011629">
    <property type="entry name" value="CobW-like_C"/>
</dbReference>
<dbReference type="AlphaFoldDB" id="A0A0C2VJE8"/>
<dbReference type="InterPro" id="IPR027417">
    <property type="entry name" value="P-loop_NTPase"/>
</dbReference>
<dbReference type="PANTHER" id="PTHR13748">
    <property type="entry name" value="COBW-RELATED"/>
    <property type="match status" value="1"/>
</dbReference>
<evidence type="ECO:0000256" key="1">
    <source>
        <dbReference type="ARBA" id="ARBA00022741"/>
    </source>
</evidence>
<dbReference type="EMBL" id="JXRP01000019">
    <property type="protein sequence ID" value="KIL44118.1"/>
    <property type="molecule type" value="Genomic_DNA"/>
</dbReference>
<evidence type="ECO:0000256" key="2">
    <source>
        <dbReference type="ARBA" id="ARBA00022801"/>
    </source>
</evidence>
<comment type="similarity">
    <text evidence="4">Belongs to the SIMIBI class G3E GTPase family. ZNG1 subfamily.</text>
</comment>
<gene>
    <name evidence="7" type="ORF">KP78_30820</name>
</gene>
<keyword evidence="3" id="KW-0143">Chaperone</keyword>
<dbReference type="Pfam" id="PF07683">
    <property type="entry name" value="CobW_C"/>
    <property type="match status" value="1"/>
</dbReference>